<proteinExistence type="predicted"/>
<evidence type="ECO:0000256" key="1">
    <source>
        <dbReference type="SAM" id="MobiDB-lite"/>
    </source>
</evidence>
<name>A0A5C1A8N3_9BACT</name>
<evidence type="ECO:0000313" key="3">
    <source>
        <dbReference type="Proteomes" id="UP000324974"/>
    </source>
</evidence>
<dbReference type="InterPro" id="IPR016177">
    <property type="entry name" value="DNA-bd_dom_sf"/>
</dbReference>
<accession>A0A5C1A8N3</accession>
<keyword evidence="3" id="KW-1185">Reference proteome</keyword>
<dbReference type="KEGG" id="lrs:PX52LOC_01764"/>
<feature type="region of interest" description="Disordered" evidence="1">
    <location>
        <begin position="27"/>
        <end position="47"/>
    </location>
</feature>
<evidence type="ECO:0000313" key="2">
    <source>
        <dbReference type="EMBL" id="QEL14865.1"/>
    </source>
</evidence>
<dbReference type="SUPFAM" id="SSF54171">
    <property type="entry name" value="DNA-binding domain"/>
    <property type="match status" value="1"/>
</dbReference>
<dbReference type="EMBL" id="CP042425">
    <property type="protein sequence ID" value="QEL14865.1"/>
    <property type="molecule type" value="Genomic_DNA"/>
</dbReference>
<feature type="compositionally biased region" description="Basic and acidic residues" evidence="1">
    <location>
        <begin position="32"/>
        <end position="43"/>
    </location>
</feature>
<reference evidence="3" key="1">
    <citation type="submission" date="2019-08" db="EMBL/GenBank/DDBJ databases">
        <title>Limnoglobus roseus gen. nov., sp. nov., a novel freshwater planctomycete with a giant genome from the family Gemmataceae.</title>
        <authorList>
            <person name="Kulichevskaya I.S."/>
            <person name="Naumoff D.G."/>
            <person name="Miroshnikov K."/>
            <person name="Ivanova A."/>
            <person name="Philippov D.A."/>
            <person name="Hakobyan A."/>
            <person name="Rijpstra I.C."/>
            <person name="Sinninghe Damste J.S."/>
            <person name="Liesack W."/>
            <person name="Dedysh S.N."/>
        </authorList>
    </citation>
    <scope>NUCLEOTIDE SEQUENCE [LARGE SCALE GENOMIC DNA]</scope>
    <source>
        <strain evidence="3">PX52</strain>
    </source>
</reference>
<sequence length="97" mass="10493">MSVCTIVANASDHTQIYTPNTFDAASIGRNARQRDDGKSKDRGVSPLPNGTFQARIGYKGNVYHLGVFPISECAAGSFNEVASLRFGEFARLNVLPE</sequence>
<organism evidence="2 3">
    <name type="scientific">Limnoglobus roseus</name>
    <dbReference type="NCBI Taxonomy" id="2598579"/>
    <lineage>
        <taxon>Bacteria</taxon>
        <taxon>Pseudomonadati</taxon>
        <taxon>Planctomycetota</taxon>
        <taxon>Planctomycetia</taxon>
        <taxon>Gemmatales</taxon>
        <taxon>Gemmataceae</taxon>
        <taxon>Limnoglobus</taxon>
    </lineage>
</organism>
<dbReference type="GO" id="GO:0003677">
    <property type="term" value="F:DNA binding"/>
    <property type="evidence" value="ECO:0007669"/>
    <property type="project" value="InterPro"/>
</dbReference>
<dbReference type="Proteomes" id="UP000324974">
    <property type="component" value="Chromosome"/>
</dbReference>
<protein>
    <submittedName>
        <fullName evidence="2">Uncharacterized protein</fullName>
    </submittedName>
</protein>
<gene>
    <name evidence="2" type="ORF">PX52LOC_01764</name>
</gene>
<dbReference type="AlphaFoldDB" id="A0A5C1A8N3"/>